<sequence length="129" mass="13380">MSGGVLVDEHLRLAVDHGSPGLHWADVLTATEPRPAAEAALTLRRHPGCRVVAVPAPGGAVWAATPVGLITVTAQPAWQAGSLVHTWLVLGRPALLSVVLAERQSLTLRAESSTSLSVSRSTSGARTAR</sequence>
<organism evidence="1 2">
    <name type="scientific">Kitasatospora gansuensis</name>
    <dbReference type="NCBI Taxonomy" id="258050"/>
    <lineage>
        <taxon>Bacteria</taxon>
        <taxon>Bacillati</taxon>
        <taxon>Actinomycetota</taxon>
        <taxon>Actinomycetes</taxon>
        <taxon>Kitasatosporales</taxon>
        <taxon>Streptomycetaceae</taxon>
        <taxon>Kitasatospora</taxon>
    </lineage>
</organism>
<accession>A0A7W7SIY4</accession>
<dbReference type="Proteomes" id="UP000573327">
    <property type="component" value="Unassembled WGS sequence"/>
</dbReference>
<keyword evidence="2" id="KW-1185">Reference proteome</keyword>
<dbReference type="EMBL" id="JACHJR010000001">
    <property type="protein sequence ID" value="MBB4951333.1"/>
    <property type="molecule type" value="Genomic_DNA"/>
</dbReference>
<name>A0A7W7SIY4_9ACTN</name>
<comment type="caution">
    <text evidence="1">The sequence shown here is derived from an EMBL/GenBank/DDBJ whole genome shotgun (WGS) entry which is preliminary data.</text>
</comment>
<protein>
    <submittedName>
        <fullName evidence="1">Uncharacterized protein</fullName>
    </submittedName>
</protein>
<proteinExistence type="predicted"/>
<dbReference type="AlphaFoldDB" id="A0A7W7SIY4"/>
<dbReference type="RefSeq" id="WP_184923209.1">
    <property type="nucleotide sequence ID" value="NZ_JACHJR010000001.1"/>
</dbReference>
<gene>
    <name evidence="1" type="ORF">F4556_006868</name>
</gene>
<evidence type="ECO:0000313" key="2">
    <source>
        <dbReference type="Proteomes" id="UP000573327"/>
    </source>
</evidence>
<evidence type="ECO:0000313" key="1">
    <source>
        <dbReference type="EMBL" id="MBB4951333.1"/>
    </source>
</evidence>
<reference evidence="1 2" key="1">
    <citation type="submission" date="2020-08" db="EMBL/GenBank/DDBJ databases">
        <title>Sequencing the genomes of 1000 actinobacteria strains.</title>
        <authorList>
            <person name="Klenk H.-P."/>
        </authorList>
    </citation>
    <scope>NUCLEOTIDE SEQUENCE [LARGE SCALE GENOMIC DNA]</scope>
    <source>
        <strain evidence="1 2">DSM 44786</strain>
    </source>
</reference>